<keyword evidence="4" id="KW-1185">Reference proteome</keyword>
<proteinExistence type="predicted"/>
<accession>A0A4Q7LGI6</accession>
<dbReference type="SUPFAM" id="SSF48452">
    <property type="entry name" value="TPR-like"/>
    <property type="match status" value="2"/>
</dbReference>
<dbReference type="Proteomes" id="UP000293433">
    <property type="component" value="Unassembled WGS sequence"/>
</dbReference>
<name>A0A4Q7LGI6_9BURK</name>
<dbReference type="InterPro" id="IPR011990">
    <property type="entry name" value="TPR-like_helical_dom_sf"/>
</dbReference>
<evidence type="ECO:0000313" key="4">
    <source>
        <dbReference type="Proteomes" id="UP000293433"/>
    </source>
</evidence>
<keyword evidence="2" id="KW-0732">Signal</keyword>
<feature type="chain" id="PRO_5020510731" evidence="2">
    <location>
        <begin position="46"/>
        <end position="637"/>
    </location>
</feature>
<dbReference type="SMART" id="SM00028">
    <property type="entry name" value="TPR"/>
    <property type="match status" value="5"/>
</dbReference>
<feature type="compositionally biased region" description="Basic and acidic residues" evidence="1">
    <location>
        <begin position="374"/>
        <end position="383"/>
    </location>
</feature>
<evidence type="ECO:0000313" key="3">
    <source>
        <dbReference type="EMBL" id="RZS53161.1"/>
    </source>
</evidence>
<dbReference type="Gene3D" id="1.25.40.10">
    <property type="entry name" value="Tetratricopeptide repeat domain"/>
    <property type="match status" value="2"/>
</dbReference>
<dbReference type="InterPro" id="IPR019734">
    <property type="entry name" value="TPR_rpt"/>
</dbReference>
<feature type="region of interest" description="Disordered" evidence="1">
    <location>
        <begin position="354"/>
        <end position="383"/>
    </location>
</feature>
<reference evidence="3 4" key="1">
    <citation type="submission" date="2019-02" db="EMBL/GenBank/DDBJ databases">
        <title>Genomic Encyclopedia of Type Strains, Phase IV (KMG-IV): sequencing the most valuable type-strain genomes for metagenomic binning, comparative biology and taxonomic classification.</title>
        <authorList>
            <person name="Goeker M."/>
        </authorList>
    </citation>
    <scope>NUCLEOTIDE SEQUENCE [LARGE SCALE GENOMIC DNA]</scope>
    <source>
        <strain evidence="3 4">DSM 10617</strain>
    </source>
</reference>
<dbReference type="RefSeq" id="WP_130482625.1">
    <property type="nucleotide sequence ID" value="NZ_SGWV01000010.1"/>
</dbReference>
<evidence type="ECO:0000256" key="1">
    <source>
        <dbReference type="SAM" id="MobiDB-lite"/>
    </source>
</evidence>
<evidence type="ECO:0000256" key="2">
    <source>
        <dbReference type="SAM" id="SignalP"/>
    </source>
</evidence>
<dbReference type="PANTHER" id="PTHR12558">
    <property type="entry name" value="CELL DIVISION CYCLE 16,23,27"/>
    <property type="match status" value="1"/>
</dbReference>
<dbReference type="OrthoDB" id="9766710at2"/>
<comment type="caution">
    <text evidence="3">The sequence shown here is derived from an EMBL/GenBank/DDBJ whole genome shotgun (WGS) entry which is preliminary data.</text>
</comment>
<dbReference type="Pfam" id="PF13432">
    <property type="entry name" value="TPR_16"/>
    <property type="match status" value="2"/>
</dbReference>
<dbReference type="AlphaFoldDB" id="A0A4Q7LGI6"/>
<organism evidence="3 4">
    <name type="scientific">Sphaerotilus mobilis</name>
    <dbReference type="NCBI Taxonomy" id="47994"/>
    <lineage>
        <taxon>Bacteria</taxon>
        <taxon>Pseudomonadati</taxon>
        <taxon>Pseudomonadota</taxon>
        <taxon>Betaproteobacteria</taxon>
        <taxon>Burkholderiales</taxon>
        <taxon>Sphaerotilaceae</taxon>
        <taxon>Sphaerotilus</taxon>
    </lineage>
</organism>
<dbReference type="PANTHER" id="PTHR12558:SF13">
    <property type="entry name" value="CELL DIVISION CYCLE PROTEIN 27 HOMOLOG"/>
    <property type="match status" value="1"/>
</dbReference>
<gene>
    <name evidence="3" type="ORF">EV685_2787</name>
</gene>
<feature type="signal peptide" evidence="2">
    <location>
        <begin position="1"/>
        <end position="45"/>
    </location>
</feature>
<dbReference type="EMBL" id="SGWV01000010">
    <property type="protein sequence ID" value="RZS53161.1"/>
    <property type="molecule type" value="Genomic_DNA"/>
</dbReference>
<feature type="compositionally biased region" description="Acidic residues" evidence="1">
    <location>
        <begin position="362"/>
        <end position="373"/>
    </location>
</feature>
<sequence length="637" mass="69797">MRDLPRPATHALNGARSRSKTPMWRVRWHAAAIVALLGANAPAQALTAPEPGPALAQAAKAASTAGSTRRPGNSTLDAQTFYQLLVAELELRNGEPAIAHQVLLDAARRTRDEALFKRSIDIAIENRAAEQALAGLKAWRLSLPKSHNAAAMQAQVLMALGQVQDALEPMRATIELAPVADRPGVIEALSGLVMRGEQAAAAAAVLDKAVEPWKEGSLTRNAALLAAARGWLAAGETRRPLDLAQQVQQVDPGSDGAALIGLELFGKDPRAEALAETYNRAPKASAPIRLIYARRLTAAQRYREALAVTTDLVTYQPDHAPAWLMRGALQIELAEMEAARTSLTRYLDLKETGKPVAKADGDGDEQANDSDEAAEAHAAADDQERNQAILMLSQVSEQLKDYEGAQRWLERLSGTGDASGVILRRASLLARTGKLDEGRALIRTLPERNAEDRRAKVMGETQLLRDARQWQAAYELLTRANQAQPDDPDLLYEQALLAEKLLRHDEMERLLRRVIEVKPDQQHAYNALGYSLADRGLRLEEARALIQKALELAPGDPFIGDSLGWVEFRLGRREEALRILQGVYQQRPDVEIGAHLGEVLWSLGRQDEALQIWRAGQQRDASNDVLAETLTRLKVRL</sequence>
<protein>
    <submittedName>
        <fullName evidence="3">Tetratricopeptide repeat protein</fullName>
    </submittedName>
</protein>